<proteinExistence type="predicted"/>
<evidence type="ECO:0000313" key="2">
    <source>
        <dbReference type="Proteomes" id="UP000268094"/>
    </source>
</evidence>
<evidence type="ECO:0000313" key="1">
    <source>
        <dbReference type="EMBL" id="RKG85004.1"/>
    </source>
</evidence>
<dbReference type="EMBL" id="RAVZ01000143">
    <property type="protein sequence ID" value="RKG85004.1"/>
    <property type="molecule type" value="Genomic_DNA"/>
</dbReference>
<organism evidence="1 2">
    <name type="scientific">Corallococcus terminator</name>
    <dbReference type="NCBI Taxonomy" id="2316733"/>
    <lineage>
        <taxon>Bacteria</taxon>
        <taxon>Pseudomonadati</taxon>
        <taxon>Myxococcota</taxon>
        <taxon>Myxococcia</taxon>
        <taxon>Myxococcales</taxon>
        <taxon>Cystobacterineae</taxon>
        <taxon>Myxococcaceae</taxon>
        <taxon>Corallococcus</taxon>
    </lineage>
</organism>
<protein>
    <submittedName>
        <fullName evidence="1">Uncharacterized protein</fullName>
    </submittedName>
</protein>
<dbReference type="Proteomes" id="UP000268094">
    <property type="component" value="Unassembled WGS sequence"/>
</dbReference>
<reference evidence="2" key="1">
    <citation type="submission" date="2018-09" db="EMBL/GenBank/DDBJ databases">
        <authorList>
            <person name="Livingstone P.G."/>
            <person name="Whitworth D.E."/>
        </authorList>
    </citation>
    <scope>NUCLEOTIDE SEQUENCE [LARGE SCALE GENOMIC DNA]</scope>
    <source>
        <strain evidence="2">CA054A</strain>
    </source>
</reference>
<sequence>MPLPLYDYVPQLAIVGNARLRGLDLRAQVIDDPGGAAIHRGPNDFRGFELEGGFEPDFYAWVDALKARGLVALRVLWTPDPADWVLDDPPPPLPRLPDFVLVFSDREVGYALRRERTGPDASSPVPMEMESFVPVEESRRLPILPTDVAERELLEATRGYVRFLEGKVPRDDTTAVFYEAMGRDALELLTDSEAGFQERLVARRAQELNQLRKDYKPRTGYTKAMRPQVLEQAARVQKMNDFVRVMEQAGLSWRTQRLALAARNIQPLNMRHERTSEEMLPDYVRHPGYVAVGSRWVRAAADARNAALNASG</sequence>
<name>A0A3A8IYN2_9BACT</name>
<dbReference type="AlphaFoldDB" id="A0A3A8IYN2"/>
<dbReference type="RefSeq" id="WP_120542397.1">
    <property type="nucleotide sequence ID" value="NZ_RAVZ01000143.1"/>
</dbReference>
<accession>A0A3A8IYN2</accession>
<gene>
    <name evidence="1" type="ORF">D7V88_20810</name>
</gene>
<keyword evidence="2" id="KW-1185">Reference proteome</keyword>
<comment type="caution">
    <text evidence="1">The sequence shown here is derived from an EMBL/GenBank/DDBJ whole genome shotgun (WGS) entry which is preliminary data.</text>
</comment>
<dbReference type="OrthoDB" id="5381610at2"/>